<dbReference type="InterPro" id="IPR029035">
    <property type="entry name" value="DHS-like_NAD/FAD-binding_dom"/>
</dbReference>
<evidence type="ECO:0000259" key="4">
    <source>
        <dbReference type="Pfam" id="PF00205"/>
    </source>
</evidence>
<dbReference type="FunFam" id="3.40.50.970:FF:000007">
    <property type="entry name" value="Acetolactate synthase"/>
    <property type="match status" value="1"/>
</dbReference>
<gene>
    <name evidence="7" type="ORF">METZ01_LOCUS87392</name>
</gene>
<feature type="domain" description="Thiamine pyrophosphate enzyme central" evidence="4">
    <location>
        <begin position="190"/>
        <end position="322"/>
    </location>
</feature>
<dbReference type="CDD" id="cd07035">
    <property type="entry name" value="TPP_PYR_POX_like"/>
    <property type="match status" value="1"/>
</dbReference>
<evidence type="ECO:0000259" key="5">
    <source>
        <dbReference type="Pfam" id="PF02775"/>
    </source>
</evidence>
<dbReference type="GO" id="GO:0009099">
    <property type="term" value="P:L-valine biosynthetic process"/>
    <property type="evidence" value="ECO:0007669"/>
    <property type="project" value="TreeGrafter"/>
</dbReference>
<dbReference type="GO" id="GO:0009097">
    <property type="term" value="P:isoleucine biosynthetic process"/>
    <property type="evidence" value="ECO:0007669"/>
    <property type="project" value="TreeGrafter"/>
</dbReference>
<dbReference type="InterPro" id="IPR011766">
    <property type="entry name" value="TPP_enzyme_TPP-bd"/>
</dbReference>
<dbReference type="SUPFAM" id="SSF52518">
    <property type="entry name" value="Thiamin diphosphate-binding fold (THDP-binding)"/>
    <property type="match status" value="2"/>
</dbReference>
<dbReference type="InterPro" id="IPR000399">
    <property type="entry name" value="TPP-bd_CS"/>
</dbReference>
<dbReference type="SUPFAM" id="SSF52467">
    <property type="entry name" value="DHS-like NAD/FAD-binding domain"/>
    <property type="match status" value="1"/>
</dbReference>
<dbReference type="InterPro" id="IPR029061">
    <property type="entry name" value="THDP-binding"/>
</dbReference>
<dbReference type="GO" id="GO:0030976">
    <property type="term" value="F:thiamine pyrophosphate binding"/>
    <property type="evidence" value="ECO:0007669"/>
    <property type="project" value="InterPro"/>
</dbReference>
<protein>
    <recommendedName>
        <fullName evidence="8">Acetolactate synthase</fullName>
    </recommendedName>
</protein>
<dbReference type="GO" id="GO:0000287">
    <property type="term" value="F:magnesium ion binding"/>
    <property type="evidence" value="ECO:0007669"/>
    <property type="project" value="InterPro"/>
</dbReference>
<dbReference type="GO" id="GO:0005948">
    <property type="term" value="C:acetolactate synthase complex"/>
    <property type="evidence" value="ECO:0007669"/>
    <property type="project" value="TreeGrafter"/>
</dbReference>
<evidence type="ECO:0000256" key="2">
    <source>
        <dbReference type="ARBA" id="ARBA00023052"/>
    </source>
</evidence>
<dbReference type="EMBL" id="UINC01007672">
    <property type="protein sequence ID" value="SVA34538.1"/>
    <property type="molecule type" value="Genomic_DNA"/>
</dbReference>
<name>A0A381V433_9ZZZZ</name>
<dbReference type="InterPro" id="IPR012001">
    <property type="entry name" value="Thiamin_PyroP_enz_TPP-bd_dom"/>
</dbReference>
<dbReference type="InterPro" id="IPR012000">
    <property type="entry name" value="Thiamin_PyroP_enz_cen_dom"/>
</dbReference>
<dbReference type="AlphaFoldDB" id="A0A381V433"/>
<proteinExistence type="inferred from homology"/>
<dbReference type="Gene3D" id="3.40.50.970">
    <property type="match status" value="2"/>
</dbReference>
<dbReference type="Pfam" id="PF00205">
    <property type="entry name" value="TPP_enzyme_M"/>
    <property type="match status" value="1"/>
</dbReference>
<dbReference type="Gene3D" id="3.40.50.1220">
    <property type="entry name" value="TPP-binding domain"/>
    <property type="match status" value="1"/>
</dbReference>
<dbReference type="Pfam" id="PF02775">
    <property type="entry name" value="TPP_enzyme_C"/>
    <property type="match status" value="1"/>
</dbReference>
<dbReference type="PROSITE" id="PS00187">
    <property type="entry name" value="TPP_ENZYMES"/>
    <property type="match status" value="1"/>
</dbReference>
<dbReference type="CDD" id="cd00568">
    <property type="entry name" value="TPP_enzymes"/>
    <property type="match status" value="1"/>
</dbReference>
<evidence type="ECO:0000256" key="3">
    <source>
        <dbReference type="RuleBase" id="RU362132"/>
    </source>
</evidence>
<evidence type="ECO:0000313" key="7">
    <source>
        <dbReference type="EMBL" id="SVA34538.1"/>
    </source>
</evidence>
<dbReference type="GO" id="GO:0050660">
    <property type="term" value="F:flavin adenine dinucleotide binding"/>
    <property type="evidence" value="ECO:0007669"/>
    <property type="project" value="TreeGrafter"/>
</dbReference>
<keyword evidence="2 3" id="KW-0786">Thiamine pyrophosphate</keyword>
<accession>A0A381V433</accession>
<dbReference type="InterPro" id="IPR045229">
    <property type="entry name" value="TPP_enz"/>
</dbReference>
<evidence type="ECO:0000256" key="1">
    <source>
        <dbReference type="ARBA" id="ARBA00007812"/>
    </source>
</evidence>
<reference evidence="7" key="1">
    <citation type="submission" date="2018-05" db="EMBL/GenBank/DDBJ databases">
        <authorList>
            <person name="Lanie J.A."/>
            <person name="Ng W.-L."/>
            <person name="Kazmierczak K.M."/>
            <person name="Andrzejewski T.M."/>
            <person name="Davidsen T.M."/>
            <person name="Wayne K.J."/>
            <person name="Tettelin H."/>
            <person name="Glass J.I."/>
            <person name="Rusch D."/>
            <person name="Podicherti R."/>
            <person name="Tsui H.-C.T."/>
            <person name="Winkler M.E."/>
        </authorList>
    </citation>
    <scope>NUCLEOTIDE SEQUENCE</scope>
</reference>
<dbReference type="Pfam" id="PF02776">
    <property type="entry name" value="TPP_enzyme_N"/>
    <property type="match status" value="1"/>
</dbReference>
<dbReference type="PANTHER" id="PTHR18968:SF120">
    <property type="entry name" value="ACETOLACTATE SYNTHASE LARGE SUBUNIT"/>
    <property type="match status" value="1"/>
</dbReference>
<dbReference type="GO" id="GO:0003984">
    <property type="term" value="F:acetolactate synthase activity"/>
    <property type="evidence" value="ECO:0007669"/>
    <property type="project" value="TreeGrafter"/>
</dbReference>
<dbReference type="PANTHER" id="PTHR18968">
    <property type="entry name" value="THIAMINE PYROPHOSPHATE ENZYMES"/>
    <property type="match status" value="1"/>
</dbReference>
<evidence type="ECO:0000259" key="6">
    <source>
        <dbReference type="Pfam" id="PF02776"/>
    </source>
</evidence>
<evidence type="ECO:0008006" key="8">
    <source>
        <dbReference type="Google" id="ProtNLM"/>
    </source>
</evidence>
<comment type="similarity">
    <text evidence="1 3">Belongs to the TPP enzyme family.</text>
</comment>
<feature type="domain" description="Thiamine pyrophosphate enzyme TPP-binding" evidence="5">
    <location>
        <begin position="392"/>
        <end position="539"/>
    </location>
</feature>
<feature type="domain" description="Thiamine pyrophosphate enzyme N-terminal TPP-binding" evidence="6">
    <location>
        <begin position="1"/>
        <end position="117"/>
    </location>
</feature>
<organism evidence="7">
    <name type="scientific">marine metagenome</name>
    <dbReference type="NCBI Taxonomy" id="408172"/>
    <lineage>
        <taxon>unclassified sequences</taxon>
        <taxon>metagenomes</taxon>
        <taxon>ecological metagenomes</taxon>
    </lineage>
</organism>
<sequence>MTVAETIFEAIKARSIEYVFCVPGESFLAAMDAFYGSEKPKLISTRHEEGAGIMADVYAKATGKTGVCMVTRGPGLTHLSIALHTAKQDSTPLVAFVGQVSTQFRHREAFQEINAVEFAGPVSKWAVELTDTDRVAELVDKAFHVAESGRPGPVLISLPEDIDRSDCVKQPVLREAEIISQSLTEEGARTVADLIGAAECPCIVAGEGVLRSNVTDRLVEFAELINVPVLTAWRRFDAFPNNHSLYMGALHVSSYSNILAEPLKKADLVIAIGTRLDEFSTLNYSVPAPGQKLIQIDHSAADSGGKRAEDHLYIAADTGEAMLKIGNALKASKYTGPSKARKTELEDWHKRFQRLTTPRRRRRGLVEGAIDLEGIYYDIVNILDDDVSITCDAGDFGGWLVRYYKWNKPHTFFGPTSGAMGYALPAAISAKLARPGSPAVAFAGDGGFAMTMSELETAVRYKLERLVAIVFNNNCYGTISRHQKREFPGRNVGTNLGKINFADIANAAGARGYSVNSNEEFPVALKSALDAGGPAVIDIAVSDKHPGPWDDIK</sequence>